<evidence type="ECO:0000256" key="1">
    <source>
        <dbReference type="SAM" id="SignalP"/>
    </source>
</evidence>
<dbReference type="KEGG" id="loi:92359701"/>
<reference evidence="3" key="1">
    <citation type="journal article" date="2021" name="Microbiol. Resour. Announc.">
        <title>LGAAP: Leishmaniinae Genome Assembly and Annotation Pipeline.</title>
        <authorList>
            <person name="Almutairi H."/>
            <person name="Urbaniak M.D."/>
            <person name="Bates M.D."/>
            <person name="Jariyapan N."/>
            <person name="Kwakye-Nuako G."/>
            <person name="Thomaz-Soccol V."/>
            <person name="Al-Salem W.S."/>
            <person name="Dillon R.J."/>
            <person name="Bates P.A."/>
            <person name="Gatherer D."/>
        </authorList>
    </citation>
    <scope>NUCLEOTIDE SEQUENCE [LARGE SCALE GENOMIC DNA]</scope>
</reference>
<comment type="caution">
    <text evidence="2">The sequence shown here is derived from an EMBL/GenBank/DDBJ whole genome shotgun (WGS) entry which is preliminary data.</text>
</comment>
<dbReference type="Proteomes" id="UP000674143">
    <property type="component" value="Unassembled WGS sequence"/>
</dbReference>
<reference evidence="3" key="2">
    <citation type="journal article" date="2021" name="Sci. Data">
        <title>Chromosome-scale genome sequencing, assembly and annotation of six genomes from subfamily Leishmaniinae.</title>
        <authorList>
            <person name="Almutairi H."/>
            <person name="Urbaniak M.D."/>
            <person name="Bates M.D."/>
            <person name="Jariyapan N."/>
            <person name="Kwakye-Nuako G."/>
            <person name="Thomaz Soccol V."/>
            <person name="Al-Salem W.S."/>
            <person name="Dillon R.J."/>
            <person name="Bates P.A."/>
            <person name="Gatherer D."/>
        </authorList>
    </citation>
    <scope>NUCLEOTIDE SEQUENCE [LARGE SCALE GENOMIC DNA]</scope>
</reference>
<keyword evidence="1" id="KW-0732">Signal</keyword>
<proteinExistence type="predicted"/>
<keyword evidence="3" id="KW-1185">Reference proteome</keyword>
<name>A0A836HD86_9TRYP</name>
<dbReference type="EMBL" id="JAFHLR010000028">
    <property type="protein sequence ID" value="KAG5474598.1"/>
    <property type="molecule type" value="Genomic_DNA"/>
</dbReference>
<feature type="signal peptide" evidence="1">
    <location>
        <begin position="1"/>
        <end position="24"/>
    </location>
</feature>
<dbReference type="RefSeq" id="XP_067061704.1">
    <property type="nucleotide sequence ID" value="XM_067205767.1"/>
</dbReference>
<protein>
    <submittedName>
        <fullName evidence="2">Uncharacterized protein</fullName>
    </submittedName>
</protein>
<dbReference type="AlphaFoldDB" id="A0A836HD86"/>
<organism evidence="2 3">
    <name type="scientific">Leishmania orientalis</name>
    <dbReference type="NCBI Taxonomy" id="2249476"/>
    <lineage>
        <taxon>Eukaryota</taxon>
        <taxon>Discoba</taxon>
        <taxon>Euglenozoa</taxon>
        <taxon>Kinetoplastea</taxon>
        <taxon>Metakinetoplastina</taxon>
        <taxon>Trypanosomatida</taxon>
        <taxon>Trypanosomatidae</taxon>
        <taxon>Leishmaniinae</taxon>
        <taxon>Leishmania</taxon>
    </lineage>
</organism>
<feature type="chain" id="PRO_5032293856" evidence="1">
    <location>
        <begin position="25"/>
        <end position="204"/>
    </location>
</feature>
<sequence>MTTRRGGALHAVVSAVLLCGLVSAVAFADLIRTTEYAERVAAVTCCERVETAWSILGSWGRNCANDRARSDATVKRFATMLAAISRSPVSTLTVPQVCRGTHLSGEAVQAFFKHAFCASLPLTHTDLVLSAYSPLMEDAPHDEDALASDVFKACQILQQKWMLKPIVWETLLRGRNELADAQLGLCPRPCTWVEDMMAGGAYDL</sequence>
<gene>
    <name evidence="2" type="ORF">LSCM4_03771</name>
</gene>
<evidence type="ECO:0000313" key="3">
    <source>
        <dbReference type="Proteomes" id="UP000674143"/>
    </source>
</evidence>
<dbReference type="GeneID" id="92359701"/>
<accession>A0A836HD86</accession>
<evidence type="ECO:0000313" key="2">
    <source>
        <dbReference type="EMBL" id="KAG5474598.1"/>
    </source>
</evidence>